<accession>A0A4R3HZV7</accession>
<evidence type="ECO:0000259" key="6">
    <source>
        <dbReference type="SMART" id="SM01144"/>
    </source>
</evidence>
<dbReference type="EMBL" id="SLZQ01000002">
    <property type="protein sequence ID" value="TCS38444.1"/>
    <property type="molecule type" value="Genomic_DNA"/>
</dbReference>
<dbReference type="Proteomes" id="UP000295382">
    <property type="component" value="Unassembled WGS sequence"/>
</dbReference>
<dbReference type="Pfam" id="PF03942">
    <property type="entry name" value="DTW"/>
    <property type="match status" value="1"/>
</dbReference>
<dbReference type="InterPro" id="IPR039262">
    <property type="entry name" value="DTWD2/TAPT"/>
</dbReference>
<evidence type="ECO:0000313" key="7">
    <source>
        <dbReference type="EMBL" id="TCS38444.1"/>
    </source>
</evidence>
<proteinExistence type="inferred from homology"/>
<keyword evidence="8" id="KW-1185">Reference proteome</keyword>
<comment type="similarity">
    <text evidence="5">Belongs to the TDD superfamily. DTWD2 family.</text>
</comment>
<sequence>MSEPVSARREMCPRCLRAQSACICRWIAPVASEVEVLILQHPLEVANAKGSARLLHFCLPHSRLVVGETFAEAELRALLHAPWEPTAASDPRKEVRPLLLYPELPGTLAQSAGAMHAGDVATEEPSASQARPRLVVLDATWRKSCKMLHQNSLLHALPRLALADLPPTRYLVRKAHLPHQLSTLEATCQALMRLEKDPQKFQPLLQAFDGFIGQQLSFRPA</sequence>
<keyword evidence="3" id="KW-0949">S-adenosyl-L-methionine</keyword>
<evidence type="ECO:0000256" key="4">
    <source>
        <dbReference type="ARBA" id="ARBA00022694"/>
    </source>
</evidence>
<dbReference type="RefSeq" id="WP_243656646.1">
    <property type="nucleotide sequence ID" value="NZ_SLZQ01000002.1"/>
</dbReference>
<organism evidence="7 8">
    <name type="scientific">Paucimonas lemoignei</name>
    <name type="common">Pseudomonas lemoignei</name>
    <dbReference type="NCBI Taxonomy" id="29443"/>
    <lineage>
        <taxon>Bacteria</taxon>
        <taxon>Pseudomonadati</taxon>
        <taxon>Pseudomonadota</taxon>
        <taxon>Betaproteobacteria</taxon>
        <taxon>Burkholderiales</taxon>
        <taxon>Burkholderiaceae</taxon>
        <taxon>Paucimonas</taxon>
    </lineage>
</organism>
<dbReference type="PANTHER" id="PTHR21392">
    <property type="entry name" value="TRNA-URIDINE AMINOCARBOXYPROPYLTRANSFERASE 2"/>
    <property type="match status" value="1"/>
</dbReference>
<dbReference type="AlphaFoldDB" id="A0A4R3HZV7"/>
<gene>
    <name evidence="7" type="ORF">EDC30_102183</name>
</gene>
<evidence type="ECO:0000256" key="5">
    <source>
        <dbReference type="ARBA" id="ARBA00034489"/>
    </source>
</evidence>
<evidence type="ECO:0000256" key="3">
    <source>
        <dbReference type="ARBA" id="ARBA00022691"/>
    </source>
</evidence>
<dbReference type="SMART" id="SM01144">
    <property type="entry name" value="DTW"/>
    <property type="match status" value="1"/>
</dbReference>
<keyword evidence="4" id="KW-0819">tRNA processing</keyword>
<comment type="caution">
    <text evidence="7">The sequence shown here is derived from an EMBL/GenBank/DDBJ whole genome shotgun (WGS) entry which is preliminary data.</text>
</comment>
<evidence type="ECO:0000256" key="1">
    <source>
        <dbReference type="ARBA" id="ARBA00012386"/>
    </source>
</evidence>
<protein>
    <recommendedName>
        <fullName evidence="1">tRNA-uridine aminocarboxypropyltransferase</fullName>
        <ecNumber evidence="1">2.5.1.25</ecNumber>
    </recommendedName>
</protein>
<evidence type="ECO:0000256" key="2">
    <source>
        <dbReference type="ARBA" id="ARBA00022679"/>
    </source>
</evidence>
<name>A0A4R3HZV7_PAULE</name>
<dbReference type="GO" id="GO:0008033">
    <property type="term" value="P:tRNA processing"/>
    <property type="evidence" value="ECO:0007669"/>
    <property type="project" value="UniProtKB-KW"/>
</dbReference>
<reference evidence="7 8" key="1">
    <citation type="submission" date="2019-03" db="EMBL/GenBank/DDBJ databases">
        <title>Genomic Encyclopedia of Type Strains, Phase IV (KMG-IV): sequencing the most valuable type-strain genomes for metagenomic binning, comparative biology and taxonomic classification.</title>
        <authorList>
            <person name="Goeker M."/>
        </authorList>
    </citation>
    <scope>NUCLEOTIDE SEQUENCE [LARGE SCALE GENOMIC DNA]</scope>
    <source>
        <strain evidence="7 8">DSM 7445</strain>
    </source>
</reference>
<dbReference type="EC" id="2.5.1.25" evidence="1"/>
<dbReference type="GO" id="GO:0016432">
    <property type="term" value="F:tRNA-uridine aminocarboxypropyltransferase activity"/>
    <property type="evidence" value="ECO:0007669"/>
    <property type="project" value="UniProtKB-EC"/>
</dbReference>
<dbReference type="PANTHER" id="PTHR21392:SF0">
    <property type="entry name" value="TRNA-URIDINE AMINOCARBOXYPROPYLTRANSFERASE 2"/>
    <property type="match status" value="1"/>
</dbReference>
<feature type="domain" description="DTW" evidence="6">
    <location>
        <begin position="8"/>
        <end position="220"/>
    </location>
</feature>
<evidence type="ECO:0000313" key="8">
    <source>
        <dbReference type="Proteomes" id="UP000295382"/>
    </source>
</evidence>
<dbReference type="InterPro" id="IPR005636">
    <property type="entry name" value="DTW"/>
</dbReference>
<keyword evidence="2" id="KW-0808">Transferase</keyword>